<gene>
    <name evidence="1" type="ORF">URODEC1_LOCUS111739</name>
</gene>
<dbReference type="InterPro" id="IPR012871">
    <property type="entry name" value="DUF1668_ORYSA"/>
</dbReference>
<sequence length="363" mass="40713">MDRWRRYVCLVANKNCTGTYPLRRIDASSLFYPKNNQVRLTDTPPEEHPLPLPYISFSPSRSSFGKGILDFFGLFGVGEKKTLLAAVDYRGVSLMYDVDDRVVTDIATPQVAKRGEPVSVALGDALYVMDGKLIPGRHGGCFDALTLGPSKDLLCTRLQWDWRTLQPPPFMLEPGYKTTRICAYTAVGGSSILISMPNIGTYSFDTVSSSWNKAGDWELPFHRRADFVPEHGVWLGFSAQDGRLCFSSDLGASMQRQPALDVVWDDDPTVKMVSCDDLQWPQKYTRILKSDLVHLGSGKFCVARLFERVENVLTEHGCIPQAEAFVVLTGLELKPGEFGREVEMIPHKSLLYRSEGMSYCWVF</sequence>
<keyword evidence="2" id="KW-1185">Reference proteome</keyword>
<dbReference type="Proteomes" id="UP001497457">
    <property type="component" value="Chromosome 8b"/>
</dbReference>
<proteinExistence type="predicted"/>
<evidence type="ECO:0000313" key="1">
    <source>
        <dbReference type="EMBL" id="CAL5086690.1"/>
    </source>
</evidence>
<organism evidence="1 2">
    <name type="scientific">Urochloa decumbens</name>
    <dbReference type="NCBI Taxonomy" id="240449"/>
    <lineage>
        <taxon>Eukaryota</taxon>
        <taxon>Viridiplantae</taxon>
        <taxon>Streptophyta</taxon>
        <taxon>Embryophyta</taxon>
        <taxon>Tracheophyta</taxon>
        <taxon>Spermatophyta</taxon>
        <taxon>Magnoliopsida</taxon>
        <taxon>Liliopsida</taxon>
        <taxon>Poales</taxon>
        <taxon>Poaceae</taxon>
        <taxon>PACMAD clade</taxon>
        <taxon>Panicoideae</taxon>
        <taxon>Panicodae</taxon>
        <taxon>Paniceae</taxon>
        <taxon>Melinidinae</taxon>
        <taxon>Urochloa</taxon>
    </lineage>
</organism>
<protein>
    <submittedName>
        <fullName evidence="1">Uncharacterized protein</fullName>
    </submittedName>
</protein>
<reference evidence="1 2" key="2">
    <citation type="submission" date="2024-10" db="EMBL/GenBank/DDBJ databases">
        <authorList>
            <person name="Ryan C."/>
        </authorList>
    </citation>
    <scope>NUCLEOTIDE SEQUENCE [LARGE SCALE GENOMIC DNA]</scope>
</reference>
<name>A0ABC9G2N0_9POAL</name>
<dbReference type="EMBL" id="OZ075118">
    <property type="protein sequence ID" value="CAL5086690.1"/>
    <property type="molecule type" value="Genomic_DNA"/>
</dbReference>
<accession>A0ABC9G2N0</accession>
<evidence type="ECO:0000313" key="2">
    <source>
        <dbReference type="Proteomes" id="UP001497457"/>
    </source>
</evidence>
<dbReference type="PANTHER" id="PTHR33085">
    <property type="entry name" value="OS12G0113100 PROTEIN-RELATED"/>
    <property type="match status" value="1"/>
</dbReference>
<dbReference type="AlphaFoldDB" id="A0ABC9G2N0"/>
<reference evidence="2" key="1">
    <citation type="submission" date="2024-06" db="EMBL/GenBank/DDBJ databases">
        <authorList>
            <person name="Ryan C."/>
        </authorList>
    </citation>
    <scope>NUCLEOTIDE SEQUENCE [LARGE SCALE GENOMIC DNA]</scope>
</reference>
<dbReference type="PANTHER" id="PTHR33085:SF103">
    <property type="entry name" value="F-BOX ASSOCIATED DOMAIN-CONTAINING PROTEIN"/>
    <property type="match status" value="1"/>
</dbReference>
<dbReference type="Pfam" id="PF07893">
    <property type="entry name" value="DUF1668"/>
    <property type="match status" value="1"/>
</dbReference>